<evidence type="ECO:0000313" key="1">
    <source>
        <dbReference type="EMBL" id="OSO89196.1"/>
    </source>
</evidence>
<dbReference type="RefSeq" id="WP_085728922.1">
    <property type="nucleotide sequence ID" value="NZ_NBYN01000058.1"/>
</dbReference>
<sequence>MSFLNGFLDSIKPAFPTALPRLASGKYVHFVMLRHSQCFPILQPDGVLNTVRTQAGIQTSDVINRLVMPKHQQTTSARLVGRELLFSLGLASDNPKDKDKFCEYNGENCCKQCPNCIIYGFASNEGGIELAKVYSDSAFSLGDAKSNDVIAEITFPTVATLCDPTFESFLYVLGNLLHTSPQIGMSNHVIGIVLCDGEIFSNLHFTQALYDVLKSDLNASLADLITKATEVSNNLLNQEPVPKTRIITGSQLTDLLTEVSILYQDRTKLKTVMTTLCQQTKIYAQIYGDSWSSRSKEIIPNLPFRKRNFISLDSSNYQLINIS</sequence>
<gene>
    <name evidence="1" type="ORF">B7O87_13325</name>
</gene>
<accession>A0A1X4G3T4</accession>
<proteinExistence type="predicted"/>
<protein>
    <submittedName>
        <fullName evidence="1">Type I-D CRISPR-associated protein Cas7/Csc2</fullName>
    </submittedName>
</protein>
<dbReference type="Proteomes" id="UP000192997">
    <property type="component" value="Unassembled WGS sequence"/>
</dbReference>
<dbReference type="EMBL" id="NBYN01000058">
    <property type="protein sequence ID" value="OSO89196.1"/>
    <property type="molecule type" value="Genomic_DNA"/>
</dbReference>
<reference evidence="2" key="1">
    <citation type="submission" date="2017-04" db="EMBL/GenBank/DDBJ databases">
        <authorList>
            <person name="Abreu V.A."/>
            <person name="Popin R.V."/>
            <person name="Rigonato J."/>
            <person name="Andreote A.P."/>
            <person name="Schaker P.C."/>
            <person name="Hoff-Risseti C."/>
            <person name="Alvarenga D.O."/>
            <person name="Varani A.M."/>
            <person name="Fiore M.F."/>
        </authorList>
    </citation>
    <scope>NUCLEOTIDE SEQUENCE [LARGE SCALE GENOMIC DNA]</scope>
    <source>
        <strain evidence="2">CENA303</strain>
    </source>
</reference>
<dbReference type="NCBIfam" id="TIGR03157">
    <property type="entry name" value="cas_Csc2"/>
    <property type="match status" value="2"/>
</dbReference>
<dbReference type="AlphaFoldDB" id="A0A1X4G3T4"/>
<evidence type="ECO:0000313" key="2">
    <source>
        <dbReference type="Proteomes" id="UP000192997"/>
    </source>
</evidence>
<comment type="caution">
    <text evidence="1">The sequence shown here is derived from an EMBL/GenBank/DDBJ whole genome shotgun (WGS) entry which is preliminary data.</text>
</comment>
<dbReference type="Pfam" id="PF18320">
    <property type="entry name" value="Csc2"/>
    <property type="match status" value="2"/>
</dbReference>
<dbReference type="InterPro" id="IPR017574">
    <property type="entry name" value="CRISPR-assoc_prot_Cas7/Csc2"/>
</dbReference>
<name>A0A1X4G3T4_9CYAN</name>
<organism evidence="1 2">
    <name type="scientific">Cylindrospermopsis raciborskii CENA303</name>
    <dbReference type="NCBI Taxonomy" id="1170769"/>
    <lineage>
        <taxon>Bacteria</taxon>
        <taxon>Bacillati</taxon>
        <taxon>Cyanobacteriota</taxon>
        <taxon>Cyanophyceae</taxon>
        <taxon>Nostocales</taxon>
        <taxon>Aphanizomenonaceae</taxon>
        <taxon>Cylindrospermopsis</taxon>
    </lineage>
</organism>